<sequence length="74" mass="7664">MISGGDGERGMGHLEEAEGGVWHGQCSSGSASGAEAACESTADSWGWDLTCSACSHQPAAMRGERQDCQVSLIY</sequence>
<organism evidence="1 2">
    <name type="scientific">Patagioenas fasciata monilis</name>
    <dbReference type="NCBI Taxonomy" id="372326"/>
    <lineage>
        <taxon>Eukaryota</taxon>
        <taxon>Metazoa</taxon>
        <taxon>Chordata</taxon>
        <taxon>Craniata</taxon>
        <taxon>Vertebrata</taxon>
        <taxon>Euteleostomi</taxon>
        <taxon>Archelosauria</taxon>
        <taxon>Archosauria</taxon>
        <taxon>Dinosauria</taxon>
        <taxon>Saurischia</taxon>
        <taxon>Theropoda</taxon>
        <taxon>Coelurosauria</taxon>
        <taxon>Aves</taxon>
        <taxon>Neognathae</taxon>
        <taxon>Neoaves</taxon>
        <taxon>Columbimorphae</taxon>
        <taxon>Columbiformes</taxon>
        <taxon>Columbidae</taxon>
        <taxon>Patagioenas</taxon>
    </lineage>
</organism>
<proteinExistence type="predicted"/>
<dbReference type="AlphaFoldDB" id="A0A1V4J3R7"/>
<dbReference type="Proteomes" id="UP000190648">
    <property type="component" value="Unassembled WGS sequence"/>
</dbReference>
<protein>
    <submittedName>
        <fullName evidence="1">Uncharacterized protein</fullName>
    </submittedName>
</protein>
<evidence type="ECO:0000313" key="1">
    <source>
        <dbReference type="EMBL" id="OPJ66397.1"/>
    </source>
</evidence>
<dbReference type="EMBL" id="LSYS01009367">
    <property type="protein sequence ID" value="OPJ66397.1"/>
    <property type="molecule type" value="Genomic_DNA"/>
</dbReference>
<gene>
    <name evidence="1" type="ORF">AV530_016473</name>
</gene>
<accession>A0A1V4J3R7</accession>
<reference evidence="1 2" key="1">
    <citation type="submission" date="2016-02" db="EMBL/GenBank/DDBJ databases">
        <title>Band-tailed pigeon sequencing and assembly.</title>
        <authorList>
            <person name="Soares A.E."/>
            <person name="Novak B.J."/>
            <person name="Rice E.S."/>
            <person name="O'Connell B."/>
            <person name="Chang D."/>
            <person name="Weber S."/>
            <person name="Shapiro B."/>
        </authorList>
    </citation>
    <scope>NUCLEOTIDE SEQUENCE [LARGE SCALE GENOMIC DNA]</scope>
    <source>
        <strain evidence="1">BTP2013</strain>
        <tissue evidence="1">Blood</tissue>
    </source>
</reference>
<comment type="caution">
    <text evidence="1">The sequence shown here is derived from an EMBL/GenBank/DDBJ whole genome shotgun (WGS) entry which is preliminary data.</text>
</comment>
<name>A0A1V4J3R7_PATFA</name>
<evidence type="ECO:0000313" key="2">
    <source>
        <dbReference type="Proteomes" id="UP000190648"/>
    </source>
</evidence>
<keyword evidence="2" id="KW-1185">Reference proteome</keyword>